<organism evidence="1 2">
    <name type="scientific">Scortum barcoo</name>
    <name type="common">barcoo grunter</name>
    <dbReference type="NCBI Taxonomy" id="214431"/>
    <lineage>
        <taxon>Eukaryota</taxon>
        <taxon>Metazoa</taxon>
        <taxon>Chordata</taxon>
        <taxon>Craniata</taxon>
        <taxon>Vertebrata</taxon>
        <taxon>Euteleostomi</taxon>
        <taxon>Actinopterygii</taxon>
        <taxon>Neopterygii</taxon>
        <taxon>Teleostei</taxon>
        <taxon>Neoteleostei</taxon>
        <taxon>Acanthomorphata</taxon>
        <taxon>Eupercaria</taxon>
        <taxon>Centrarchiformes</taxon>
        <taxon>Terapontoidei</taxon>
        <taxon>Terapontidae</taxon>
        <taxon>Scortum</taxon>
    </lineage>
</organism>
<protein>
    <submittedName>
        <fullName evidence="1">Uncharacterized protein</fullName>
    </submittedName>
</protein>
<proteinExistence type="predicted"/>
<gene>
    <name evidence="1" type="ORF">L3Q82_013716</name>
</gene>
<dbReference type="EMBL" id="CM041546">
    <property type="protein sequence ID" value="KAI3361568.1"/>
    <property type="molecule type" value="Genomic_DNA"/>
</dbReference>
<evidence type="ECO:0000313" key="2">
    <source>
        <dbReference type="Proteomes" id="UP000831701"/>
    </source>
</evidence>
<keyword evidence="2" id="KW-1185">Reference proteome</keyword>
<feature type="non-terminal residue" evidence="1">
    <location>
        <position position="1"/>
    </location>
</feature>
<name>A0ACB8W446_9TELE</name>
<dbReference type="Proteomes" id="UP000831701">
    <property type="component" value="Chromosome 16"/>
</dbReference>
<evidence type="ECO:0000313" key="1">
    <source>
        <dbReference type="EMBL" id="KAI3361568.1"/>
    </source>
</evidence>
<accession>A0ACB8W446</accession>
<reference evidence="1" key="1">
    <citation type="submission" date="2022-04" db="EMBL/GenBank/DDBJ databases">
        <title>Jade perch genome.</title>
        <authorList>
            <person name="Chao B."/>
        </authorList>
    </citation>
    <scope>NUCLEOTIDE SEQUENCE</scope>
    <source>
        <strain evidence="1">CB-2022</strain>
    </source>
</reference>
<sequence>STADMDKDARPSWDNPLQFVLACVSYAVGLGNVWRFPYLCQMHGGGGFLIPYLLMLFLEGVPLFYMELAIGQKMSLGSIGAWTAISPYLGGVGLASVVTSLYLCLYYNIINAWSFWYLFHSFQSVLPWAECPINSNRTRPVEECEKATPTQYFFYRETLDISSSIEENGGVHTGQALCLLLAWVITYLFIVRGVKSSGKVVYFTATFPYLVLIIYLIRGVTLHGAMNGVKYMFTPKMEQLANPTTWINAATQIFFSLGLGFGSLIAFASYNQYNNNFEHQAIIVSLINSGTSIFASIVTFSIYGFKATINYENCLERTRLLLLNTFNLAEDTITIDNVFESIEKLNTTYPQQFAELTNKLENCDLESELDTAVEGAGLAFIVYSEAIKYMPLSQLWSVLYFMMLLLLGMGSMLGNVTAIITPLRDFKVVSHLSNELLNDGGQSPDILVPGQQPPAQVFSKTKELIVDFRRRQREEHAPLSINGTTVERVSSFQVPRGSHQLRRLNMELKDTLQFLQVHHREYPDWLHHHGSCTALNRKALLRVVKAAQHKDKAAIHGGPLHPAVNKPQWELGISKNKLQSKAYQATEYCVLLAGSVCLFCLLLGLGFTTTSGNYWFAMFNDYGATFSLLFIVLTEVLTVSYIYGIKRFEKDIEDMLGHCPNWYWKIAWMVVSPLLLIALFIFYIINYIQGGTPTYQAWDKEQGKSVVTEYPVFGQLFIGLLLVSSVSCVPITALYVYCKKRKHGHHQKRQRTVSTVSA</sequence>
<comment type="caution">
    <text evidence="1">The sequence shown here is derived from an EMBL/GenBank/DDBJ whole genome shotgun (WGS) entry which is preliminary data.</text>
</comment>